<proteinExistence type="predicted"/>
<dbReference type="EMBL" id="FONY01000021">
    <property type="protein sequence ID" value="SFF23565.1"/>
    <property type="molecule type" value="Genomic_DNA"/>
</dbReference>
<keyword evidence="2" id="KW-0472">Membrane</keyword>
<dbReference type="AlphaFoldDB" id="A0A1I2H0H7"/>
<dbReference type="InterPro" id="IPR003715">
    <property type="entry name" value="Poly_export_N"/>
</dbReference>
<gene>
    <name evidence="4" type="ORF">SAMN04488541_102144</name>
</gene>
<accession>A0A1I2H0H7</accession>
<evidence type="ECO:0000313" key="5">
    <source>
        <dbReference type="Proteomes" id="UP000199513"/>
    </source>
</evidence>
<dbReference type="Gene3D" id="3.10.560.10">
    <property type="entry name" value="Outer membrane lipoprotein wza domain like"/>
    <property type="match status" value="1"/>
</dbReference>
<dbReference type="STRING" id="1003.SAMN04488541_102144"/>
<keyword evidence="2" id="KW-0812">Transmembrane</keyword>
<evidence type="ECO:0000256" key="1">
    <source>
        <dbReference type="ARBA" id="ARBA00022729"/>
    </source>
</evidence>
<keyword evidence="2" id="KW-1133">Transmembrane helix</keyword>
<dbReference type="PANTHER" id="PTHR33619:SF3">
    <property type="entry name" value="POLYSACCHARIDE EXPORT PROTEIN GFCE-RELATED"/>
    <property type="match status" value="1"/>
</dbReference>
<name>A0A1I2H0H7_9BACT</name>
<evidence type="ECO:0000256" key="2">
    <source>
        <dbReference type="SAM" id="Phobius"/>
    </source>
</evidence>
<keyword evidence="1" id="KW-0732">Signal</keyword>
<feature type="domain" description="Polysaccharide export protein N-terminal" evidence="3">
    <location>
        <begin position="53"/>
        <end position="169"/>
    </location>
</feature>
<organism evidence="4 5">
    <name type="scientific">Thermoflexibacter ruber</name>
    <dbReference type="NCBI Taxonomy" id="1003"/>
    <lineage>
        <taxon>Bacteria</taxon>
        <taxon>Pseudomonadati</taxon>
        <taxon>Bacteroidota</taxon>
        <taxon>Cytophagia</taxon>
        <taxon>Cytophagales</taxon>
        <taxon>Thermoflexibacteraceae</taxon>
        <taxon>Thermoflexibacter</taxon>
    </lineage>
</organism>
<feature type="transmembrane region" description="Helical" evidence="2">
    <location>
        <begin position="272"/>
        <end position="293"/>
    </location>
</feature>
<dbReference type="PROSITE" id="PS51257">
    <property type="entry name" value="PROKAR_LIPOPROTEIN"/>
    <property type="match status" value="1"/>
</dbReference>
<dbReference type="InterPro" id="IPR049712">
    <property type="entry name" value="Poly_export"/>
</dbReference>
<dbReference type="OrthoDB" id="1466931at2"/>
<dbReference type="PANTHER" id="PTHR33619">
    <property type="entry name" value="POLYSACCHARIDE EXPORT PROTEIN GFCE-RELATED"/>
    <property type="match status" value="1"/>
</dbReference>
<evidence type="ECO:0000313" key="4">
    <source>
        <dbReference type="EMBL" id="SFF23565.1"/>
    </source>
</evidence>
<reference evidence="5" key="1">
    <citation type="submission" date="2016-10" db="EMBL/GenBank/DDBJ databases">
        <authorList>
            <person name="Varghese N."/>
            <person name="Submissions S."/>
        </authorList>
    </citation>
    <scope>NUCLEOTIDE SEQUENCE [LARGE SCALE GENOMIC DNA]</scope>
    <source>
        <strain>GEY</strain>
        <strain evidence="5">DSM 9560</strain>
    </source>
</reference>
<dbReference type="Pfam" id="PF02563">
    <property type="entry name" value="Poly_export"/>
    <property type="match status" value="1"/>
</dbReference>
<evidence type="ECO:0000259" key="3">
    <source>
        <dbReference type="Pfam" id="PF02563"/>
    </source>
</evidence>
<dbReference type="Proteomes" id="UP000199513">
    <property type="component" value="Unassembled WGS sequence"/>
</dbReference>
<sequence length="298" mass="33129">MNHSFLKIIYSLGSVFLLAFLSSCGFYNHVLLFKEGENFSNDAFLKAAAMAAQAEKNYKVQKFDFLAIEVFTNKGELLVDPNFELQLGRKDAATAQSFAGFGGGIGVANPLQQQGVANFSAARRYMIQDDGNAYLPILGAVKLEGLKLYQIDSLLSKEYEKNYKETYVVTRLLNRRATVIGALGNRIISLDNENLNVIEVIASVGNFDQRVRGDKIRIIRNPLNNPVMQVIDLTTFEGMRAANLKVEPNDIIYIEPRRRVGREETINDTVRILSPISAIMGTISTVILSIIALQSLNK</sequence>
<dbReference type="RefSeq" id="WP_091545821.1">
    <property type="nucleotide sequence ID" value="NZ_FONY01000021.1"/>
</dbReference>
<keyword evidence="5" id="KW-1185">Reference proteome</keyword>
<dbReference type="GO" id="GO:0015159">
    <property type="term" value="F:polysaccharide transmembrane transporter activity"/>
    <property type="evidence" value="ECO:0007669"/>
    <property type="project" value="InterPro"/>
</dbReference>
<protein>
    <submittedName>
        <fullName evidence="4">Polysaccharide export outer membrane protein</fullName>
    </submittedName>
</protein>